<keyword evidence="2" id="KW-1003">Cell membrane</keyword>
<dbReference type="Pfam" id="PF06977">
    <property type="entry name" value="SdiA-regulated"/>
    <property type="match status" value="1"/>
</dbReference>
<reference evidence="4 5" key="1">
    <citation type="journal article" date="2020" name="Microorganisms">
        <title>Simultaneous Genome Sequencing of Prosthecochloris ethylica and Desulfuromonas acetoxidans within a Syntrophic Mixture Reveals Unique Pili and Protein Interactions.</title>
        <authorList>
            <person name="Kyndt J.A."/>
            <person name="Van Beeumen J.J."/>
            <person name="Meyer T.E."/>
        </authorList>
    </citation>
    <scope>NUCLEOTIDE SEQUENCE [LARGE SCALE GENOMIC DNA]</scope>
    <source>
        <strain evidence="4 5">N3</strain>
    </source>
</reference>
<dbReference type="SUPFAM" id="SSF101898">
    <property type="entry name" value="NHL repeat"/>
    <property type="match status" value="1"/>
</dbReference>
<dbReference type="Proteomes" id="UP000619838">
    <property type="component" value="Unassembled WGS sequence"/>
</dbReference>
<keyword evidence="5" id="KW-1185">Reference proteome</keyword>
<dbReference type="RefSeq" id="WP_175187139.1">
    <property type="nucleotide sequence ID" value="NZ_JABVZQ010000004.1"/>
</dbReference>
<dbReference type="EMBL" id="JADGII010000002">
    <property type="protein sequence ID" value="MBF0635853.1"/>
    <property type="molecule type" value="Genomic_DNA"/>
</dbReference>
<protein>
    <submittedName>
        <fullName evidence="4">SdiA-regulated domain-containing protein</fullName>
    </submittedName>
</protein>
<comment type="subcellular location">
    <subcellularLocation>
        <location evidence="1">Cell membrane</location>
    </subcellularLocation>
</comment>
<accession>A0ABR9XPA3</accession>
<organism evidence="4 5">
    <name type="scientific">Prosthecochloris ethylica</name>
    <dbReference type="NCBI Taxonomy" id="2743976"/>
    <lineage>
        <taxon>Bacteria</taxon>
        <taxon>Pseudomonadati</taxon>
        <taxon>Chlorobiota</taxon>
        <taxon>Chlorobiia</taxon>
        <taxon>Chlorobiales</taxon>
        <taxon>Chlorobiaceae</taxon>
        <taxon>Prosthecochloris</taxon>
    </lineage>
</organism>
<dbReference type="InterPro" id="IPR015943">
    <property type="entry name" value="WD40/YVTN_repeat-like_dom_sf"/>
</dbReference>
<name>A0ABR9XPA3_9CHLB</name>
<gene>
    <name evidence="4" type="ORF">INT08_01470</name>
</gene>
<sequence length="306" mass="34150">MKTGRAAVQLLIAAVWAVAVCFPLPLTAQQVLDRYRFADPEATVELPSSLREVSGLACTADGRLFAHNDEEGTVFQIDAETGEVRKTFFVVEQRWYGRDRVFADFEGIALADGRFFLVTSSGTLYEFREGADGEEVLAVRYDTVLHEGYDVEGLCYDPGRQELLLACKQWPEGLSLKDLLTGAERWKKRKKLKPVFAFSLYDRKLRERPRFVIDTRHVKERTGHKKFRPSALALVAANGRFLALSASGSMLAEYSIDGVLLDAVLLSSPPHGQPEGLAMGPDGTIYIADEGILHGWLTRYCPLHRP</sequence>
<proteinExistence type="predicted"/>
<evidence type="ECO:0000256" key="3">
    <source>
        <dbReference type="ARBA" id="ARBA00023136"/>
    </source>
</evidence>
<evidence type="ECO:0000256" key="1">
    <source>
        <dbReference type="ARBA" id="ARBA00004236"/>
    </source>
</evidence>
<keyword evidence="3" id="KW-0472">Membrane</keyword>
<dbReference type="InterPro" id="IPR009722">
    <property type="entry name" value="YjiK/CarP"/>
</dbReference>
<evidence type="ECO:0000313" key="5">
    <source>
        <dbReference type="Proteomes" id="UP000619838"/>
    </source>
</evidence>
<comment type="caution">
    <text evidence="4">The sequence shown here is derived from an EMBL/GenBank/DDBJ whole genome shotgun (WGS) entry which is preliminary data.</text>
</comment>
<dbReference type="Gene3D" id="2.130.10.10">
    <property type="entry name" value="YVTN repeat-like/Quinoprotein amine dehydrogenase"/>
    <property type="match status" value="1"/>
</dbReference>
<evidence type="ECO:0000313" key="4">
    <source>
        <dbReference type="EMBL" id="MBF0635853.1"/>
    </source>
</evidence>
<evidence type="ECO:0000256" key="2">
    <source>
        <dbReference type="ARBA" id="ARBA00022475"/>
    </source>
</evidence>